<protein>
    <recommendedName>
        <fullName evidence="5">Transporter</fullName>
    </recommendedName>
</protein>
<dbReference type="InterPro" id="IPR025737">
    <property type="entry name" value="FApF"/>
</dbReference>
<dbReference type="KEGG" id="mtun:MTUNDRAET4_1882"/>
<feature type="signal peptide" evidence="2">
    <location>
        <begin position="1"/>
        <end position="46"/>
    </location>
</feature>
<feature type="region of interest" description="Disordered" evidence="1">
    <location>
        <begin position="1"/>
        <end position="20"/>
    </location>
</feature>
<dbReference type="Pfam" id="PF13557">
    <property type="entry name" value="Phenol_MetA_deg"/>
    <property type="match status" value="1"/>
</dbReference>
<dbReference type="AlphaFoldDB" id="A0A4U8YZQ6"/>
<gene>
    <name evidence="3" type="ORF">MTUNDRAET4_1882</name>
</gene>
<proteinExistence type="predicted"/>
<evidence type="ECO:0008006" key="5">
    <source>
        <dbReference type="Google" id="ProtNLM"/>
    </source>
</evidence>
<evidence type="ECO:0000313" key="4">
    <source>
        <dbReference type="Proteomes" id="UP000294360"/>
    </source>
</evidence>
<keyword evidence="2" id="KW-0732">Signal</keyword>
<dbReference type="Proteomes" id="UP000294360">
    <property type="component" value="Chromosome"/>
</dbReference>
<sequence length="311" mass="33477">MEKSEAGASCRATSRNDGCHEKTARRSPLLTAVAAAFGLAATPALADNITFAVIGPHEYDLPVNFKPFNVFVQYGENNIGSQAYNNSGGAINGSKQNQFVGLSKYVYFWCFPGISDIGFAYEVITPEVGVTGPGTGNGVRGIGDTLTGPAMWFKPTPNSTLGVQNFLQLPIGMPRVTNGYWANYSSIFFDAQWPAVSLTGNLGAVIRSNQSLPGQPQAVAGTTFHFNARLGWVNPTIFEPFLGVDWQTQSSAYQVVDGLILAPHSEETALGAGVMFKFSPTMSLTVRYSHSVQGRNVDMTNAGYFKLAYVW</sequence>
<feature type="chain" id="PRO_5020217474" description="Transporter" evidence="2">
    <location>
        <begin position="47"/>
        <end position="311"/>
    </location>
</feature>
<accession>A0A4U8YZQ6</accession>
<dbReference type="EMBL" id="LR536450">
    <property type="protein sequence ID" value="VFU08775.1"/>
    <property type="molecule type" value="Genomic_DNA"/>
</dbReference>
<dbReference type="OrthoDB" id="7220636at2"/>
<reference evidence="3 4" key="1">
    <citation type="submission" date="2019-03" db="EMBL/GenBank/DDBJ databases">
        <authorList>
            <person name="Kox A.R. M."/>
        </authorList>
    </citation>
    <scope>NUCLEOTIDE SEQUENCE [LARGE SCALE GENOMIC DNA]</scope>
    <source>
        <strain evidence="3">MTUNDRAET4 annotated genome</strain>
    </source>
</reference>
<name>A0A4U8YZQ6_METTU</name>
<evidence type="ECO:0000256" key="1">
    <source>
        <dbReference type="SAM" id="MobiDB-lite"/>
    </source>
</evidence>
<evidence type="ECO:0000313" key="3">
    <source>
        <dbReference type="EMBL" id="VFU08775.1"/>
    </source>
</evidence>
<organism evidence="3 4">
    <name type="scientific">Methylocella tundrae</name>
    <dbReference type="NCBI Taxonomy" id="227605"/>
    <lineage>
        <taxon>Bacteria</taxon>
        <taxon>Pseudomonadati</taxon>
        <taxon>Pseudomonadota</taxon>
        <taxon>Alphaproteobacteria</taxon>
        <taxon>Hyphomicrobiales</taxon>
        <taxon>Beijerinckiaceae</taxon>
        <taxon>Methylocella</taxon>
    </lineage>
</organism>
<evidence type="ECO:0000256" key="2">
    <source>
        <dbReference type="SAM" id="SignalP"/>
    </source>
</evidence>